<evidence type="ECO:0000313" key="2">
    <source>
        <dbReference type="EMBL" id="SKM23405.1"/>
    </source>
</evidence>
<name>A0A1U0UGD7_9MYCO</name>
<proteinExistence type="predicted"/>
<dbReference type="RefSeq" id="WP_079626734.1">
    <property type="nucleotide sequence ID" value="NZ_FVGW01000005.1"/>
</dbReference>
<dbReference type="InterPro" id="IPR010982">
    <property type="entry name" value="Lambda_DNA-bd_dom_sf"/>
</dbReference>
<protein>
    <submittedName>
        <fullName evidence="2">Helix-turn-helix</fullName>
    </submittedName>
</protein>
<dbReference type="EMBL" id="FVGW01000005">
    <property type="protein sequence ID" value="SKM23405.1"/>
    <property type="molecule type" value="Genomic_DNA"/>
</dbReference>
<dbReference type="GO" id="GO:0003677">
    <property type="term" value="F:DNA binding"/>
    <property type="evidence" value="ECO:0007669"/>
    <property type="project" value="InterPro"/>
</dbReference>
<gene>
    <name evidence="2" type="ORF">SAMEA2259716_03164</name>
</gene>
<sequence length="254" mass="27982">MTTFDCVCQPKLVMVPIMERSERAEYLRGKLKAERAQRNWSQADVAKLLSANGFQMYPTTIAKIEAGDRAVKIDEAIALADLFDITLDALTGRNYERTGQVSEMGALSATAEKLMPELASARDQLVNAAERLEGQRNRELFDSHLDDIRDREREASQSGAAVVEGTLDDIPLEDWRALLVGYFARSAIGLLAAAGDRLGQAVAAKNLDPGGLAESVFDIDRALDYGYVDKPYLFDDALKSLRDKWKATVHVAEA</sequence>
<dbReference type="SMART" id="SM00530">
    <property type="entry name" value="HTH_XRE"/>
    <property type="match status" value="1"/>
</dbReference>
<reference evidence="2 3" key="1">
    <citation type="submission" date="2016-11" db="EMBL/GenBank/DDBJ databases">
        <authorList>
            <consortium name="Pathogen Informatics"/>
        </authorList>
    </citation>
    <scope>NUCLEOTIDE SEQUENCE [LARGE SCALE GENOMIC DNA]</scope>
    <source>
        <strain evidence="2 3">911</strain>
    </source>
</reference>
<dbReference type="SUPFAM" id="SSF47413">
    <property type="entry name" value="lambda repressor-like DNA-binding domains"/>
    <property type="match status" value="1"/>
</dbReference>
<evidence type="ECO:0000259" key="1">
    <source>
        <dbReference type="PROSITE" id="PS50943"/>
    </source>
</evidence>
<feature type="domain" description="HTH cro/C1-type" evidence="1">
    <location>
        <begin position="31"/>
        <end position="90"/>
    </location>
</feature>
<dbReference type="Proteomes" id="UP000190074">
    <property type="component" value="Unassembled WGS sequence"/>
</dbReference>
<evidence type="ECO:0000313" key="3">
    <source>
        <dbReference type="Proteomes" id="UP000190074"/>
    </source>
</evidence>
<accession>A0A1U0UGD7</accession>
<dbReference type="CDD" id="cd00093">
    <property type="entry name" value="HTH_XRE"/>
    <property type="match status" value="1"/>
</dbReference>
<dbReference type="Pfam" id="PF01381">
    <property type="entry name" value="HTH_3"/>
    <property type="match status" value="1"/>
</dbReference>
<organism evidence="2 3">
    <name type="scientific">Mycobacteroides abscessus subsp. massiliense</name>
    <dbReference type="NCBI Taxonomy" id="1962118"/>
    <lineage>
        <taxon>Bacteria</taxon>
        <taxon>Bacillati</taxon>
        <taxon>Actinomycetota</taxon>
        <taxon>Actinomycetes</taxon>
        <taxon>Mycobacteriales</taxon>
        <taxon>Mycobacteriaceae</taxon>
        <taxon>Mycobacteroides</taxon>
        <taxon>Mycobacteroides abscessus</taxon>
    </lineage>
</organism>
<dbReference type="Gene3D" id="1.10.260.40">
    <property type="entry name" value="lambda repressor-like DNA-binding domains"/>
    <property type="match status" value="1"/>
</dbReference>
<dbReference type="PROSITE" id="PS50943">
    <property type="entry name" value="HTH_CROC1"/>
    <property type="match status" value="1"/>
</dbReference>
<dbReference type="AlphaFoldDB" id="A0A1U0UGD7"/>
<dbReference type="InterPro" id="IPR001387">
    <property type="entry name" value="Cro/C1-type_HTH"/>
</dbReference>